<evidence type="ECO:0000259" key="1">
    <source>
        <dbReference type="Pfam" id="PF13391"/>
    </source>
</evidence>
<keyword evidence="2" id="KW-0378">Hydrolase</keyword>
<accession>A0ABZ2E8M2</accession>
<keyword evidence="2" id="KW-0540">Nuclease</keyword>
<dbReference type="GO" id="GO:0004519">
    <property type="term" value="F:endonuclease activity"/>
    <property type="evidence" value="ECO:0007669"/>
    <property type="project" value="UniProtKB-KW"/>
</dbReference>
<dbReference type="RefSeq" id="WP_086255811.1">
    <property type="nucleotide sequence ID" value="NZ_CP018793.1"/>
</dbReference>
<feature type="domain" description="HNH nuclease" evidence="1">
    <location>
        <begin position="214"/>
        <end position="266"/>
    </location>
</feature>
<dbReference type="InterPro" id="IPR003615">
    <property type="entry name" value="HNH_nuc"/>
</dbReference>
<evidence type="ECO:0000313" key="3">
    <source>
        <dbReference type="Proteomes" id="UP001318120"/>
    </source>
</evidence>
<protein>
    <submittedName>
        <fullName evidence="2">HNH endonuclease</fullName>
    </submittedName>
</protein>
<dbReference type="EMBL" id="CP144916">
    <property type="protein sequence ID" value="WWC42054.1"/>
    <property type="molecule type" value="Genomic_DNA"/>
</dbReference>
<keyword evidence="3" id="KW-1185">Reference proteome</keyword>
<evidence type="ECO:0000313" key="2">
    <source>
        <dbReference type="EMBL" id="WWC42054.1"/>
    </source>
</evidence>
<reference evidence="2 3" key="1">
    <citation type="journal article" date="2017" name="Genome Biol. Evol.">
        <title>Comparative Genomic Analysis Identifies a Campylobacter Clade Deficient in Selenium Metabolism.</title>
        <authorList>
            <person name="Miller W.G."/>
            <person name="Yee E."/>
            <person name="Lopes B.S."/>
            <person name="Chapman M.H."/>
            <person name="Huynh S."/>
            <person name="Bono J.L."/>
            <person name="Parker C.T."/>
            <person name="Strachan N.J.C."/>
            <person name="Forbes K.J."/>
        </authorList>
    </citation>
    <scope>NUCLEOTIDE SEQUENCE [LARGE SCALE GENOMIC DNA]</scope>
    <source>
        <strain evidence="2 3">RM9261</strain>
    </source>
</reference>
<name>A0ABZ2E8M2_9BACT</name>
<proteinExistence type="predicted"/>
<dbReference type="Proteomes" id="UP001318120">
    <property type="component" value="Chromosome"/>
</dbReference>
<sequence>MIINGVKYKILDVMENITIADSFIKGGNKIGLGHGESKLYVGQVTDNKTIPFFNLTDENNIINCFILKSDLLQYLNDTMVEYKKPSQKYQNIDLLPNLWNIRLNNIQSKDELLYFNLKYLNKLKPPRIYLNSIDGNENYSIIREIALPNLSYLSCLKLKNLSNNKIIFYFKIFANLDFLYNNISLEQDENIETKKARSGQNVYRTALLKECPFCPITMVNYDRLLIASHIKPFVKCTDDEKYDPKNGLMLTPTIDKLFDKGFITFNEDKKILLSPWLSTHTFNCLNLKSGTKYNALPFDEQRLLYMKYHNDYIFKA</sequence>
<organism evidence="2 3">
    <name type="scientific">Campylobacter vicugnae</name>
    <dbReference type="NCBI Taxonomy" id="1660076"/>
    <lineage>
        <taxon>Bacteria</taxon>
        <taxon>Pseudomonadati</taxon>
        <taxon>Campylobacterota</taxon>
        <taxon>Epsilonproteobacteria</taxon>
        <taxon>Campylobacterales</taxon>
        <taxon>Campylobacteraceae</taxon>
        <taxon>Campylobacter</taxon>
    </lineage>
</organism>
<dbReference type="Pfam" id="PF13391">
    <property type="entry name" value="HNH_2"/>
    <property type="match status" value="1"/>
</dbReference>
<gene>
    <name evidence="2" type="ORF">CVIC9261_01610</name>
</gene>
<keyword evidence="2" id="KW-0255">Endonuclease</keyword>
<dbReference type="GeneID" id="93112766"/>